<keyword evidence="5 8" id="KW-0862">Zinc</keyword>
<dbReference type="SMART" id="SM00355">
    <property type="entry name" value="ZnF_C2H2"/>
    <property type="match status" value="3"/>
</dbReference>
<feature type="domain" description="C2H2-type" evidence="10">
    <location>
        <begin position="675"/>
        <end position="701"/>
    </location>
</feature>
<evidence type="ECO:0000259" key="10">
    <source>
        <dbReference type="PROSITE" id="PS50157"/>
    </source>
</evidence>
<evidence type="ECO:0000313" key="13">
    <source>
        <dbReference type="RefSeq" id="XP_034245727.1"/>
    </source>
</evidence>
<keyword evidence="4 7" id="KW-0863">Zinc-finger</keyword>
<dbReference type="PANTHER" id="PTHR24394:SF29">
    <property type="entry name" value="MYONEURIN"/>
    <property type="match status" value="1"/>
</dbReference>
<evidence type="ECO:0000256" key="7">
    <source>
        <dbReference type="PROSITE-ProRule" id="PRU00042"/>
    </source>
</evidence>
<dbReference type="InParanoid" id="A0A6P8ZBY4"/>
<reference evidence="13" key="1">
    <citation type="submission" date="2025-08" db="UniProtKB">
        <authorList>
            <consortium name="RefSeq"/>
        </authorList>
    </citation>
    <scope>IDENTIFICATION</scope>
    <source>
        <tissue evidence="13">Total insect</tissue>
    </source>
</reference>
<feature type="domain" description="C2H2-type" evidence="10">
    <location>
        <begin position="619"/>
        <end position="646"/>
    </location>
</feature>
<name>A0A6P8ZBY4_THRPL</name>
<feature type="binding site" evidence="8">
    <location>
        <position position="10"/>
    </location>
    <ligand>
        <name>Zn(2+)</name>
        <dbReference type="ChEBI" id="CHEBI:29105"/>
    </ligand>
</feature>
<dbReference type="PANTHER" id="PTHR24394">
    <property type="entry name" value="ZINC FINGER PROTEIN"/>
    <property type="match status" value="1"/>
</dbReference>
<dbReference type="AlphaFoldDB" id="A0A6P8ZBY4"/>
<proteinExistence type="predicted"/>
<evidence type="ECO:0000259" key="11">
    <source>
        <dbReference type="PROSITE" id="PS51915"/>
    </source>
</evidence>
<feature type="domain" description="ZAD" evidence="11">
    <location>
        <begin position="5"/>
        <end position="84"/>
    </location>
</feature>
<feature type="domain" description="C2H2-type" evidence="10">
    <location>
        <begin position="647"/>
        <end position="674"/>
    </location>
</feature>
<dbReference type="GO" id="GO:0005634">
    <property type="term" value="C:nucleus"/>
    <property type="evidence" value="ECO:0007669"/>
    <property type="project" value="UniProtKB-SubCell"/>
</dbReference>
<accession>A0A6P8ZBY4</accession>
<feature type="region of interest" description="Disordered" evidence="9">
    <location>
        <begin position="330"/>
        <end position="361"/>
    </location>
</feature>
<dbReference type="SUPFAM" id="SSF57716">
    <property type="entry name" value="Glucocorticoid receptor-like (DNA-binding domain)"/>
    <property type="match status" value="1"/>
</dbReference>
<dbReference type="InterPro" id="IPR036236">
    <property type="entry name" value="Znf_C2H2_sf"/>
</dbReference>
<dbReference type="RefSeq" id="XP_034245727.1">
    <property type="nucleotide sequence ID" value="XM_034389836.1"/>
</dbReference>
<feature type="binding site" evidence="8">
    <location>
        <position position="60"/>
    </location>
    <ligand>
        <name>Zn(2+)</name>
        <dbReference type="ChEBI" id="CHEBI:29105"/>
    </ligand>
</feature>
<evidence type="ECO:0000256" key="8">
    <source>
        <dbReference type="PROSITE-ProRule" id="PRU01263"/>
    </source>
</evidence>
<feature type="compositionally biased region" description="Polar residues" evidence="9">
    <location>
        <begin position="282"/>
        <end position="297"/>
    </location>
</feature>
<dbReference type="GeneID" id="117647863"/>
<evidence type="ECO:0000256" key="6">
    <source>
        <dbReference type="ARBA" id="ARBA00023242"/>
    </source>
</evidence>
<keyword evidence="2 8" id="KW-0479">Metal-binding</keyword>
<evidence type="ECO:0000256" key="3">
    <source>
        <dbReference type="ARBA" id="ARBA00022737"/>
    </source>
</evidence>
<keyword evidence="12" id="KW-1185">Reference proteome</keyword>
<feature type="compositionally biased region" description="Acidic residues" evidence="9">
    <location>
        <begin position="256"/>
        <end position="265"/>
    </location>
</feature>
<dbReference type="PROSITE" id="PS51915">
    <property type="entry name" value="ZAD"/>
    <property type="match status" value="1"/>
</dbReference>
<keyword evidence="3" id="KW-0677">Repeat</keyword>
<feature type="binding site" evidence="8">
    <location>
        <position position="57"/>
    </location>
    <ligand>
        <name>Zn(2+)</name>
        <dbReference type="ChEBI" id="CHEBI:29105"/>
    </ligand>
</feature>
<dbReference type="PROSITE" id="PS00028">
    <property type="entry name" value="ZINC_FINGER_C2H2_1"/>
    <property type="match status" value="3"/>
</dbReference>
<organism evidence="13">
    <name type="scientific">Thrips palmi</name>
    <name type="common">Melon thrips</name>
    <dbReference type="NCBI Taxonomy" id="161013"/>
    <lineage>
        <taxon>Eukaryota</taxon>
        <taxon>Metazoa</taxon>
        <taxon>Ecdysozoa</taxon>
        <taxon>Arthropoda</taxon>
        <taxon>Hexapoda</taxon>
        <taxon>Insecta</taxon>
        <taxon>Pterygota</taxon>
        <taxon>Neoptera</taxon>
        <taxon>Paraneoptera</taxon>
        <taxon>Thysanoptera</taxon>
        <taxon>Terebrantia</taxon>
        <taxon>Thripoidea</taxon>
        <taxon>Thripidae</taxon>
        <taxon>Thrips</taxon>
    </lineage>
</organism>
<evidence type="ECO:0000256" key="1">
    <source>
        <dbReference type="ARBA" id="ARBA00004123"/>
    </source>
</evidence>
<protein>
    <submittedName>
        <fullName evidence="13">Zinc finger protein sens-like</fullName>
    </submittedName>
</protein>
<evidence type="ECO:0000256" key="4">
    <source>
        <dbReference type="ARBA" id="ARBA00022771"/>
    </source>
</evidence>
<dbReference type="KEGG" id="tpal:117647863"/>
<dbReference type="Proteomes" id="UP000515158">
    <property type="component" value="Unplaced"/>
</dbReference>
<feature type="region of interest" description="Disordered" evidence="9">
    <location>
        <begin position="255"/>
        <end position="297"/>
    </location>
</feature>
<evidence type="ECO:0000313" key="12">
    <source>
        <dbReference type="Proteomes" id="UP000515158"/>
    </source>
</evidence>
<feature type="binding site" evidence="8">
    <location>
        <position position="7"/>
    </location>
    <ligand>
        <name>Zn(2+)</name>
        <dbReference type="ChEBI" id="CHEBI:29105"/>
    </ligand>
</feature>
<evidence type="ECO:0000256" key="5">
    <source>
        <dbReference type="ARBA" id="ARBA00022833"/>
    </source>
</evidence>
<dbReference type="InterPro" id="IPR012934">
    <property type="entry name" value="Znf_AD"/>
</dbReference>
<dbReference type="PROSITE" id="PS50157">
    <property type="entry name" value="ZINC_FINGER_C2H2_2"/>
    <property type="match status" value="3"/>
</dbReference>
<evidence type="ECO:0000256" key="9">
    <source>
        <dbReference type="SAM" id="MobiDB-lite"/>
    </source>
</evidence>
<dbReference type="Gene3D" id="3.30.160.60">
    <property type="entry name" value="Classic Zinc Finger"/>
    <property type="match status" value="3"/>
</dbReference>
<dbReference type="OrthoDB" id="6077919at2759"/>
<gene>
    <name evidence="13" type="primary">LOC117647863</name>
</gene>
<dbReference type="SUPFAM" id="SSF57667">
    <property type="entry name" value="beta-beta-alpha zinc fingers"/>
    <property type="match status" value="2"/>
</dbReference>
<dbReference type="Pfam" id="PF00096">
    <property type="entry name" value="zf-C2H2"/>
    <property type="match status" value="1"/>
</dbReference>
<dbReference type="GO" id="GO:0008270">
    <property type="term" value="F:zinc ion binding"/>
    <property type="evidence" value="ECO:0007669"/>
    <property type="project" value="UniProtKB-UniRule"/>
</dbReference>
<dbReference type="GO" id="GO:0000981">
    <property type="term" value="F:DNA-binding transcription factor activity, RNA polymerase II-specific"/>
    <property type="evidence" value="ECO:0007669"/>
    <property type="project" value="TreeGrafter"/>
</dbReference>
<dbReference type="SMART" id="SM00868">
    <property type="entry name" value="zf-AD"/>
    <property type="match status" value="1"/>
</dbReference>
<dbReference type="InterPro" id="IPR013087">
    <property type="entry name" value="Znf_C2H2_type"/>
</dbReference>
<keyword evidence="6" id="KW-0539">Nucleus</keyword>
<sequence>MALLSKCKICLLSFEDSERQVQMGDDVDETFKTLSFKLLSIGFFQGGVDSEVPCHLCPWCAARVEDAYDLQQRCIEASKVYKQKKKRTVGPVKDSNTVETLPEEVTSLTTNILPGLIRISKVGSYNAKTVSHIMAGAHDMFVSVRNLSSSLKQNATLLASAVQFTETTLSFIIVFLSMNKVSSTMEKSAEAIMEEAKMWKTKSAMLSDAASFVECVSPMKVKSPRERPPPKNMQKIVEKLAQIGEDLQQRSKDLQEVEENLEPDTEDRNQAAEDLPPDSEDIQNPQPNPENLLQSPENLQQNPEDLQKCRENLQQNPEDLQKCRENLQQSTKGLQQNAEGLRQDSEAEDVQQSHENSQDLCKKTNDLQRGEEVLHEDITTVPCDQGTSTQVSIPDNFEIATDLSLARPHEPGVSESEDITELATLEEQSLRRSLRNRSMVDTLVYWPNFKKQVACDKLPTPSSKPCSSPTLTSTQALDRLLLRRDVDSESDTGSNEKWAIVHKRKSSLQLESRKRRSGDQIGSDVSLPATDCASVENQCESTQEGTEKNRIRRGKIQHIDKLKTIPRSSNVKTEAVSSDNQNISGDVDQQGLDKNFVESNGKAETNSSLKVKLFSPRTRTCNICGKTLKCTRNLRAHMNMHTGSSPYQCSFCPKLFTSSWNRIQHERVHTGITPYKCDLCKESFRYNVSLRHHKLKAHDGM</sequence>
<comment type="subcellular location">
    <subcellularLocation>
        <location evidence="1">Nucleus</location>
    </subcellularLocation>
</comment>
<evidence type="ECO:0000256" key="2">
    <source>
        <dbReference type="ARBA" id="ARBA00022723"/>
    </source>
</evidence>